<evidence type="ECO:0000313" key="3">
    <source>
        <dbReference type="Proteomes" id="UP000279259"/>
    </source>
</evidence>
<feature type="compositionally biased region" description="Basic and acidic residues" evidence="1">
    <location>
        <begin position="534"/>
        <end position="564"/>
    </location>
</feature>
<organism evidence="2 3">
    <name type="scientific">Saitozyma podzolica</name>
    <dbReference type="NCBI Taxonomy" id="1890683"/>
    <lineage>
        <taxon>Eukaryota</taxon>
        <taxon>Fungi</taxon>
        <taxon>Dikarya</taxon>
        <taxon>Basidiomycota</taxon>
        <taxon>Agaricomycotina</taxon>
        <taxon>Tremellomycetes</taxon>
        <taxon>Tremellales</taxon>
        <taxon>Trimorphomycetaceae</taxon>
        <taxon>Saitozyma</taxon>
    </lineage>
</organism>
<dbReference type="EMBL" id="RSCD01000004">
    <property type="protein sequence ID" value="RSH93073.1"/>
    <property type="molecule type" value="Genomic_DNA"/>
</dbReference>
<feature type="compositionally biased region" description="Low complexity" evidence="1">
    <location>
        <begin position="80"/>
        <end position="94"/>
    </location>
</feature>
<reference evidence="2 3" key="1">
    <citation type="submission" date="2018-11" db="EMBL/GenBank/DDBJ databases">
        <title>Genome sequence of Saitozyma podzolica DSM 27192.</title>
        <authorList>
            <person name="Aliyu H."/>
            <person name="Gorte O."/>
            <person name="Ochsenreither K."/>
        </authorList>
    </citation>
    <scope>NUCLEOTIDE SEQUENCE [LARGE SCALE GENOMIC DNA]</scope>
    <source>
        <strain evidence="2 3">DSM 27192</strain>
    </source>
</reference>
<name>A0A427YPQ5_9TREE</name>
<gene>
    <name evidence="2" type="ORF">EHS25_007426</name>
</gene>
<keyword evidence="3" id="KW-1185">Reference proteome</keyword>
<feature type="compositionally biased region" description="Basic and acidic residues" evidence="1">
    <location>
        <begin position="787"/>
        <end position="798"/>
    </location>
</feature>
<protein>
    <submittedName>
        <fullName evidence="2">Uncharacterized protein</fullName>
    </submittedName>
</protein>
<dbReference type="PANTHER" id="PTHR34065">
    <property type="entry name" value="CELL DIVISION CONTROL PROTEIN 14"/>
    <property type="match status" value="1"/>
</dbReference>
<feature type="region of interest" description="Disordered" evidence="1">
    <location>
        <begin position="334"/>
        <end position="436"/>
    </location>
</feature>
<dbReference type="Pfam" id="PF08045">
    <property type="entry name" value="CDC14"/>
    <property type="match status" value="1"/>
</dbReference>
<feature type="compositionally biased region" description="Low complexity" evidence="1">
    <location>
        <begin position="768"/>
        <end position="780"/>
    </location>
</feature>
<feature type="compositionally biased region" description="Polar residues" evidence="1">
    <location>
        <begin position="465"/>
        <end position="482"/>
    </location>
</feature>
<feature type="region of interest" description="Disordered" evidence="1">
    <location>
        <begin position="449"/>
        <end position="514"/>
    </location>
</feature>
<sequence>MSRLQGHRKSQSTSALAVMAGAGGSVEGLSPFYSTSSSSYHRQHLDDRRVGRIAPSDRTRKGTEDERDRQRQNPKERTSRGATSTSTSTSAGSGLDAVEEMEGRQVGMDRTGSASSHEGETGAVSRGRGTDGDRSAVRTLDMGRAAARGSSSRTRESGEEVRTWLAEVMSLRSSSRRRLSALRSLEKTLLRCCLGSTDSVAAGSAGLTCFGLADFLDMAPHTPLLSLLMRHSQSLSLRAQSRGHSALDASDELAAALLPEMGALVGMLQGLCLLSGRAKAACGEEWALENARTFEKLSGIEAVVRVLKGSAVAKDVRMKCIEFLYFYLLPEQSPPSNADRASEPESRSSSASSSSGGSGSSNSSILYPPSPLDSSASSDTLVPPSIAASRNSTPSDNPYNCAEPTAEPTSPAKDRQDSRERRKQKEKDATEQRELEEWNQWKDLDVAFIPQTPKKRPQPSLGYLTPSTRRVSTATAGSSTPGLPTVPGSPEVSMVSESESERQRRPNIAEQGTIAGSVFVIADASADASFGEQAGRHGDPTGAAEFEHGDYKFEHGHEHEHQSKSEPGTRSLCASITQTQPEPDSIVVAELDPGIDAEPRSPALHKSPLVQSTVPEESPEGKSPFQVQPHSQRRPQSQSQSQHAKSKSLSSPPPPSPSSHVSGPRQPKIRHSRTQSHFSGLVLPGDYPPVPPIPTLPSLPSSRALSSTSSQATDAATVAAADSRSSSSSSSSSSTSTILPASAPPTSAVERTPSRARRAFPAELTRGLPPSASSPNLSSPLAPPRRVSVDRAAEREGRAGVAQAPAKDGDVDIDFCAIFVPTPSKAVRSVEDKKALLGAWLGNVDALVAGVEKVNFWGSLGKN</sequence>
<feature type="compositionally biased region" description="Low complexity" evidence="1">
    <location>
        <begin position="143"/>
        <end position="152"/>
    </location>
</feature>
<dbReference type="InterPro" id="IPR012535">
    <property type="entry name" value="Cell_div_Cdc14"/>
</dbReference>
<dbReference type="OrthoDB" id="5357220at2759"/>
<feature type="compositionally biased region" description="Basic and acidic residues" evidence="1">
    <location>
        <begin position="412"/>
        <end position="436"/>
    </location>
</feature>
<dbReference type="PANTHER" id="PTHR34065:SF1">
    <property type="entry name" value="CELL DIVISION CONTROL PROTEIN 14"/>
    <property type="match status" value="1"/>
</dbReference>
<accession>A0A427YPQ5</accession>
<dbReference type="AlphaFoldDB" id="A0A427YPQ5"/>
<feature type="compositionally biased region" description="Low complexity" evidence="1">
    <location>
        <begin position="628"/>
        <end position="650"/>
    </location>
</feature>
<proteinExistence type="predicted"/>
<feature type="compositionally biased region" description="Polar residues" evidence="1">
    <location>
        <begin position="388"/>
        <end position="398"/>
    </location>
</feature>
<feature type="compositionally biased region" description="Basic and acidic residues" evidence="1">
    <location>
        <begin position="43"/>
        <end position="79"/>
    </location>
</feature>
<feature type="compositionally biased region" description="Low complexity" evidence="1">
    <location>
        <begin position="698"/>
        <end position="748"/>
    </location>
</feature>
<feature type="compositionally biased region" description="Pro residues" evidence="1">
    <location>
        <begin position="686"/>
        <end position="697"/>
    </location>
</feature>
<dbReference type="STRING" id="1890683.A0A427YPQ5"/>
<evidence type="ECO:0000256" key="1">
    <source>
        <dbReference type="SAM" id="MobiDB-lite"/>
    </source>
</evidence>
<feature type="compositionally biased region" description="Low complexity" evidence="1">
    <location>
        <begin position="486"/>
        <end position="497"/>
    </location>
</feature>
<feature type="region of interest" description="Disordered" evidence="1">
    <location>
        <begin position="24"/>
        <end position="158"/>
    </location>
</feature>
<feature type="compositionally biased region" description="Polar residues" evidence="1">
    <location>
        <begin position="565"/>
        <end position="582"/>
    </location>
</feature>
<evidence type="ECO:0000313" key="2">
    <source>
        <dbReference type="EMBL" id="RSH93073.1"/>
    </source>
</evidence>
<feature type="region of interest" description="Disordered" evidence="1">
    <location>
        <begin position="530"/>
        <end position="805"/>
    </location>
</feature>
<dbReference type="Proteomes" id="UP000279259">
    <property type="component" value="Unassembled WGS sequence"/>
</dbReference>
<comment type="caution">
    <text evidence="2">The sequence shown here is derived from an EMBL/GenBank/DDBJ whole genome shotgun (WGS) entry which is preliminary data.</text>
</comment>
<feature type="compositionally biased region" description="Low complexity" evidence="1">
    <location>
        <begin position="347"/>
        <end position="364"/>
    </location>
</feature>